<evidence type="ECO:0000256" key="1">
    <source>
        <dbReference type="SAM" id="Phobius"/>
    </source>
</evidence>
<keyword evidence="1" id="KW-0812">Transmembrane</keyword>
<dbReference type="Proteomes" id="UP001519363">
    <property type="component" value="Unassembled WGS sequence"/>
</dbReference>
<evidence type="ECO:0000313" key="2">
    <source>
        <dbReference type="EMBL" id="MBP2471387.1"/>
    </source>
</evidence>
<dbReference type="EMBL" id="JAGIOO010000001">
    <property type="protein sequence ID" value="MBP2471387.1"/>
    <property type="molecule type" value="Genomic_DNA"/>
</dbReference>
<organism evidence="2 3">
    <name type="scientific">Crossiella equi</name>
    <dbReference type="NCBI Taxonomy" id="130796"/>
    <lineage>
        <taxon>Bacteria</taxon>
        <taxon>Bacillati</taxon>
        <taxon>Actinomycetota</taxon>
        <taxon>Actinomycetes</taxon>
        <taxon>Pseudonocardiales</taxon>
        <taxon>Pseudonocardiaceae</taxon>
        <taxon>Crossiella</taxon>
    </lineage>
</organism>
<accession>A0ABS5A525</accession>
<feature type="transmembrane region" description="Helical" evidence="1">
    <location>
        <begin position="108"/>
        <end position="134"/>
    </location>
</feature>
<evidence type="ECO:0008006" key="4">
    <source>
        <dbReference type="Google" id="ProtNLM"/>
    </source>
</evidence>
<feature type="transmembrane region" description="Helical" evidence="1">
    <location>
        <begin position="36"/>
        <end position="55"/>
    </location>
</feature>
<keyword evidence="1" id="KW-0472">Membrane</keyword>
<sequence>MTTMTAPTATAAPIGLGALLRAHFAAFRAHRAGQLAFLLPAVLGTALLTVVLANVSVVDGDVQSAGVGMYLSGLSLFAGIAGAVLAVDPWARRGVTVVLGVSSDRARWFGAHLLASLVNAVLALALAAGLGLAATWAVAAVGGQDLASVTTVLLAGYGATLLNFVFGFALGAATRSVLFALLLVLALPLGISAAAAFTTGSQLAQDVLSWLNVDAAFTRLFEAGPLPLWQAIVITVVVTAGPLALALARNARSDLR</sequence>
<feature type="transmembrane region" description="Helical" evidence="1">
    <location>
        <begin position="228"/>
        <end position="248"/>
    </location>
</feature>
<keyword evidence="3" id="KW-1185">Reference proteome</keyword>
<feature type="transmembrane region" description="Helical" evidence="1">
    <location>
        <begin position="67"/>
        <end position="87"/>
    </location>
</feature>
<evidence type="ECO:0000313" key="3">
    <source>
        <dbReference type="Proteomes" id="UP001519363"/>
    </source>
</evidence>
<reference evidence="2 3" key="1">
    <citation type="submission" date="2021-03" db="EMBL/GenBank/DDBJ databases">
        <title>Sequencing the genomes of 1000 actinobacteria strains.</title>
        <authorList>
            <person name="Klenk H.-P."/>
        </authorList>
    </citation>
    <scope>NUCLEOTIDE SEQUENCE [LARGE SCALE GENOMIC DNA]</scope>
    <source>
        <strain evidence="2 3">DSM 44580</strain>
    </source>
</reference>
<comment type="caution">
    <text evidence="2">The sequence shown here is derived from an EMBL/GenBank/DDBJ whole genome shotgun (WGS) entry which is preliminary data.</text>
</comment>
<dbReference type="RefSeq" id="WP_086781135.1">
    <property type="nucleotide sequence ID" value="NZ_JAGIOO010000001.1"/>
</dbReference>
<gene>
    <name evidence="2" type="ORF">JOF53_000259</name>
</gene>
<protein>
    <recommendedName>
        <fullName evidence="4">ABC-2 family transporter protein</fullName>
    </recommendedName>
</protein>
<proteinExistence type="predicted"/>
<name>A0ABS5A525_9PSEU</name>
<feature type="transmembrane region" description="Helical" evidence="1">
    <location>
        <begin position="177"/>
        <end position="197"/>
    </location>
</feature>
<keyword evidence="1" id="KW-1133">Transmembrane helix</keyword>
<feature type="transmembrane region" description="Helical" evidence="1">
    <location>
        <begin position="146"/>
        <end position="170"/>
    </location>
</feature>